<dbReference type="Proteomes" id="UP000194161">
    <property type="component" value="Chromosome"/>
</dbReference>
<dbReference type="AlphaFoldDB" id="A0A1W6Z8Q0"/>
<gene>
    <name evidence="1" type="ORF">CAL15_04595</name>
</gene>
<protein>
    <submittedName>
        <fullName evidence="1">Uncharacterized protein</fullName>
    </submittedName>
</protein>
<evidence type="ECO:0000313" key="1">
    <source>
        <dbReference type="EMBL" id="ARP93721.1"/>
    </source>
</evidence>
<keyword evidence="2" id="KW-1185">Reference proteome</keyword>
<proteinExistence type="predicted"/>
<name>A0A1W6Z8Q0_9BORD</name>
<organism evidence="1 2">
    <name type="scientific">Bordetella genomosp. 13</name>
    <dbReference type="NCBI Taxonomy" id="463040"/>
    <lineage>
        <taxon>Bacteria</taxon>
        <taxon>Pseudomonadati</taxon>
        <taxon>Pseudomonadota</taxon>
        <taxon>Betaproteobacteria</taxon>
        <taxon>Burkholderiales</taxon>
        <taxon>Alcaligenaceae</taxon>
        <taxon>Bordetella</taxon>
    </lineage>
</organism>
<sequence>MRGQLGKGHRGFAGQSVTGWQQRIEVVIAQDFIDDAAGSVDRRMTQPDVNIAGRKQDQLLLRRCFSQLHVHVRMLGAQFAQHGRQQVIQRGRHKRDAQHLLSLSRRGMSKPLGSLLSLH</sequence>
<evidence type="ECO:0000313" key="2">
    <source>
        <dbReference type="Proteomes" id="UP000194161"/>
    </source>
</evidence>
<dbReference type="EMBL" id="CP021111">
    <property type="protein sequence ID" value="ARP93721.1"/>
    <property type="molecule type" value="Genomic_DNA"/>
</dbReference>
<accession>A0A1W6Z8Q0</accession>
<dbReference type="KEGG" id="bgm:CAL15_04595"/>
<reference evidence="1 2" key="1">
    <citation type="submission" date="2017-05" db="EMBL/GenBank/DDBJ databases">
        <title>Complete and WGS of Bordetella genogroups.</title>
        <authorList>
            <person name="Spilker T."/>
            <person name="LiPuma J."/>
        </authorList>
    </citation>
    <scope>NUCLEOTIDE SEQUENCE [LARGE SCALE GENOMIC DNA]</scope>
    <source>
        <strain evidence="1 2">AU7206</strain>
    </source>
</reference>